<evidence type="ECO:0000313" key="1">
    <source>
        <dbReference type="EMBL" id="RNA42372.1"/>
    </source>
</evidence>
<organism evidence="1 2">
    <name type="scientific">Brachionus plicatilis</name>
    <name type="common">Marine rotifer</name>
    <name type="synonym">Brachionus muelleri</name>
    <dbReference type="NCBI Taxonomy" id="10195"/>
    <lineage>
        <taxon>Eukaryota</taxon>
        <taxon>Metazoa</taxon>
        <taxon>Spiralia</taxon>
        <taxon>Gnathifera</taxon>
        <taxon>Rotifera</taxon>
        <taxon>Eurotatoria</taxon>
        <taxon>Monogononta</taxon>
        <taxon>Pseudotrocha</taxon>
        <taxon>Ploima</taxon>
        <taxon>Brachionidae</taxon>
        <taxon>Brachionus</taxon>
    </lineage>
</organism>
<name>A0A3M7T2W7_BRAPC</name>
<gene>
    <name evidence="1" type="ORF">BpHYR1_047682</name>
</gene>
<protein>
    <submittedName>
        <fullName evidence="1">Uncharacterized protein</fullName>
    </submittedName>
</protein>
<reference evidence="1 2" key="1">
    <citation type="journal article" date="2018" name="Sci. Rep.">
        <title>Genomic signatures of local adaptation to the degree of environmental predictability in rotifers.</title>
        <authorList>
            <person name="Franch-Gras L."/>
            <person name="Hahn C."/>
            <person name="Garcia-Roger E.M."/>
            <person name="Carmona M.J."/>
            <person name="Serra M."/>
            <person name="Gomez A."/>
        </authorList>
    </citation>
    <scope>NUCLEOTIDE SEQUENCE [LARGE SCALE GENOMIC DNA]</scope>
    <source>
        <strain evidence="1">HYR1</strain>
    </source>
</reference>
<proteinExistence type="predicted"/>
<dbReference type="Proteomes" id="UP000276133">
    <property type="component" value="Unassembled WGS sequence"/>
</dbReference>
<keyword evidence="2" id="KW-1185">Reference proteome</keyword>
<sequence>MLSRVLPPRASPFGSLVQIKIDHEIFPIDETKFNPSPIFILNQSGPLTKPIIEHHLESMFLFSLIRHIDF</sequence>
<comment type="caution">
    <text evidence="1">The sequence shown here is derived from an EMBL/GenBank/DDBJ whole genome shotgun (WGS) entry which is preliminary data.</text>
</comment>
<dbReference type="AlphaFoldDB" id="A0A3M7T2W7"/>
<accession>A0A3M7T2W7</accession>
<dbReference type="EMBL" id="REGN01000371">
    <property type="protein sequence ID" value="RNA42372.1"/>
    <property type="molecule type" value="Genomic_DNA"/>
</dbReference>
<evidence type="ECO:0000313" key="2">
    <source>
        <dbReference type="Proteomes" id="UP000276133"/>
    </source>
</evidence>